<dbReference type="Proteomes" id="UP000619078">
    <property type="component" value="Unassembled WGS sequence"/>
</dbReference>
<dbReference type="NCBIfam" id="NF033709">
    <property type="entry name" value="PorV_fam"/>
    <property type="match status" value="1"/>
</dbReference>
<evidence type="ECO:0000313" key="4">
    <source>
        <dbReference type="EMBL" id="MBD1394142.1"/>
    </source>
</evidence>
<organism evidence="4 5">
    <name type="scientific">Mucilaginibacter glaciei</name>
    <dbReference type="NCBI Taxonomy" id="2772109"/>
    <lineage>
        <taxon>Bacteria</taxon>
        <taxon>Pseudomonadati</taxon>
        <taxon>Bacteroidota</taxon>
        <taxon>Sphingobacteriia</taxon>
        <taxon>Sphingobacteriales</taxon>
        <taxon>Sphingobacteriaceae</taxon>
        <taxon>Mucilaginibacter</taxon>
    </lineage>
</organism>
<dbReference type="AlphaFoldDB" id="A0A926NSD7"/>
<evidence type="ECO:0000256" key="2">
    <source>
        <dbReference type="SAM" id="SignalP"/>
    </source>
</evidence>
<accession>A0A926NSD7</accession>
<comment type="caution">
    <text evidence="4">The sequence shown here is derived from an EMBL/GenBank/DDBJ whole genome shotgun (WGS) entry which is preliminary data.</text>
</comment>
<proteinExistence type="predicted"/>
<dbReference type="Gene3D" id="2.40.160.60">
    <property type="entry name" value="Outer membrane protein transport protein (OMPP1/FadL/TodX)"/>
    <property type="match status" value="2"/>
</dbReference>
<dbReference type="EMBL" id="JACWMX010000005">
    <property type="protein sequence ID" value="MBD1394142.1"/>
    <property type="molecule type" value="Genomic_DNA"/>
</dbReference>
<dbReference type="NCBIfam" id="NF033710">
    <property type="entry name" value="T9SS_OM_PorV"/>
    <property type="match status" value="1"/>
</dbReference>
<reference evidence="4" key="1">
    <citation type="submission" date="2020-09" db="EMBL/GenBank/DDBJ databases">
        <title>Novel species of Mucilaginibacter isolated from a glacier on the Tibetan Plateau.</title>
        <authorList>
            <person name="Liu Q."/>
            <person name="Xin Y.-H."/>
        </authorList>
    </citation>
    <scope>NUCLEOTIDE SEQUENCE</scope>
    <source>
        <strain evidence="4">ZB1P21</strain>
    </source>
</reference>
<feature type="signal peptide" evidence="2">
    <location>
        <begin position="1"/>
        <end position="23"/>
    </location>
</feature>
<dbReference type="InterPro" id="IPR047799">
    <property type="entry name" value="T9SS_OM_PorV"/>
</dbReference>
<dbReference type="InterPro" id="IPR045741">
    <property type="entry name" value="PorV"/>
</dbReference>
<feature type="compositionally biased region" description="Pro residues" evidence="1">
    <location>
        <begin position="400"/>
        <end position="412"/>
    </location>
</feature>
<name>A0A926NSD7_9SPHI</name>
<feature type="compositionally biased region" description="Low complexity" evidence="1">
    <location>
        <begin position="385"/>
        <end position="399"/>
    </location>
</feature>
<feature type="region of interest" description="Disordered" evidence="1">
    <location>
        <begin position="383"/>
        <end position="412"/>
    </location>
</feature>
<evidence type="ECO:0000259" key="3">
    <source>
        <dbReference type="Pfam" id="PF19572"/>
    </source>
</evidence>
<feature type="chain" id="PRO_5036766189" evidence="2">
    <location>
        <begin position="24"/>
        <end position="412"/>
    </location>
</feature>
<dbReference type="SUPFAM" id="SSF56935">
    <property type="entry name" value="Porins"/>
    <property type="match status" value="1"/>
</dbReference>
<dbReference type="RefSeq" id="WP_191163884.1">
    <property type="nucleotide sequence ID" value="NZ_JACWMX010000005.1"/>
</dbReference>
<sequence length="412" mass="44370">MKFFTTKNLTFCILFSLPVFALAQTNTNGSGANAISTAVPFLNITPDSRAGAMGDAGVATSPDVNANYWNPAKLAFLETNNDISLSYSPWLRHLVPDVSLAYLSYSHKLDNRNTFGASLRYFNLGSIQLIDQNQVDQGTYKPSEFSLDASFARKFGPNLSLGLTMRYIYSNFSNGAFVSGGGQQNKAGNAISAGVSLFYNKPYGDNKTFAFGTNISNIGSKISYSDGGTKYFLPTNLKIGVANTWALDSTNKFTVAFDINKLLVPTPPIRDNNGNIVSGHDDNVSVPAGLFQSFGDAPGGFSEELKEYSFSPGVEYLYANRFAIRAGYFYENPNKGNRHYATFGVGLKYQEFNFDFSYLAASQQNSPLANTIRFTLSASFGRGSGAKAAPAAVAPSGPATIPPPASTPPSQR</sequence>
<dbReference type="Pfam" id="PF19572">
    <property type="entry name" value="PorV"/>
    <property type="match status" value="1"/>
</dbReference>
<evidence type="ECO:0000313" key="5">
    <source>
        <dbReference type="Proteomes" id="UP000619078"/>
    </source>
</evidence>
<keyword evidence="5" id="KW-1185">Reference proteome</keyword>
<keyword evidence="2" id="KW-0732">Signal</keyword>
<protein>
    <submittedName>
        <fullName evidence="4">Type IX secretion system outer membrane channel protein PorV</fullName>
    </submittedName>
</protein>
<feature type="domain" description="Type IX secretion system protein PorV" evidence="3">
    <location>
        <begin position="32"/>
        <end position="268"/>
    </location>
</feature>
<evidence type="ECO:0000256" key="1">
    <source>
        <dbReference type="SAM" id="MobiDB-lite"/>
    </source>
</evidence>
<gene>
    <name evidence="4" type="primary">porV</name>
    <name evidence="4" type="ORF">IDJ76_13620</name>
</gene>